<dbReference type="Proteomes" id="UP000192610">
    <property type="component" value="Unassembled WGS sequence"/>
</dbReference>
<dbReference type="GO" id="GO:0016301">
    <property type="term" value="F:kinase activity"/>
    <property type="evidence" value="ECO:0007669"/>
    <property type="project" value="UniProtKB-KW"/>
</dbReference>
<dbReference type="PANTHER" id="PTHR43320:SF2">
    <property type="entry name" value="2-DEHYDRO-3-DEOXYGLUCONOKINASE_2-DEHYDRO-3-DEOXYGALACTONOKINASE"/>
    <property type="match status" value="1"/>
</dbReference>
<keyword evidence="2" id="KW-0808">Transferase</keyword>
<gene>
    <name evidence="5" type="ORF">A4H97_07845</name>
</gene>
<accession>A0A1V9EML5</accession>
<name>A0A1V9EML5_9BACT</name>
<comment type="similarity">
    <text evidence="1">Belongs to the carbohydrate kinase PfkB family.</text>
</comment>
<sequence length="336" mass="37276">MGNVLSFGELLLRLSPDTEGQWLANASMPVHVGGAELNVARALALWNIPVKYMTGLPDNYLSQQIVKSLQQSNIDTSAIQYGGQRIGLYYLPQGLDVKNAGVIYDRTDSSFARLQIGTINWDAILEGVSWFHVSAICPALNADAAAVCEEVMQVCNKKGITVSIDLNYRAKLWQYGVPVHEVMMRLAPYCDLIMGNVWAAEKMLQIPVHPDLVTTDTKEMYLEQALVTSQQIIKQYPRCKAVANTFRFDHNGILYYTTLYTNSQLHVSSVYTTETVVDKVGSGDCYMAGLIYGFYKEQRAQEIVEFATAAAFQKLFIKGDATNKSVADITATIKKA</sequence>
<dbReference type="SUPFAM" id="SSF53613">
    <property type="entry name" value="Ribokinase-like"/>
    <property type="match status" value="1"/>
</dbReference>
<dbReference type="OrthoDB" id="9813569at2"/>
<evidence type="ECO:0000256" key="3">
    <source>
        <dbReference type="ARBA" id="ARBA00022777"/>
    </source>
</evidence>
<dbReference type="CDD" id="cd01166">
    <property type="entry name" value="KdgK"/>
    <property type="match status" value="1"/>
</dbReference>
<comment type="caution">
    <text evidence="5">The sequence shown here is derived from an EMBL/GenBank/DDBJ whole genome shotgun (WGS) entry which is preliminary data.</text>
</comment>
<keyword evidence="3 5" id="KW-0418">Kinase</keyword>
<evidence type="ECO:0000256" key="1">
    <source>
        <dbReference type="ARBA" id="ARBA00010688"/>
    </source>
</evidence>
<evidence type="ECO:0000313" key="5">
    <source>
        <dbReference type="EMBL" id="OQP47403.1"/>
    </source>
</evidence>
<dbReference type="STRING" id="354355.SAMN05660816_01593"/>
<keyword evidence="6" id="KW-1185">Reference proteome</keyword>
<proteinExistence type="inferred from homology"/>
<protein>
    <submittedName>
        <fullName evidence="5">Carbohydrate kinase</fullName>
    </submittedName>
</protein>
<feature type="domain" description="Carbohydrate kinase PfkB" evidence="4">
    <location>
        <begin position="2"/>
        <end position="315"/>
    </location>
</feature>
<evidence type="ECO:0000259" key="4">
    <source>
        <dbReference type="Pfam" id="PF00294"/>
    </source>
</evidence>
<evidence type="ECO:0000256" key="2">
    <source>
        <dbReference type="ARBA" id="ARBA00022679"/>
    </source>
</evidence>
<dbReference type="InterPro" id="IPR029056">
    <property type="entry name" value="Ribokinase-like"/>
</dbReference>
<organism evidence="5 6">
    <name type="scientific">Niastella yeongjuensis</name>
    <dbReference type="NCBI Taxonomy" id="354355"/>
    <lineage>
        <taxon>Bacteria</taxon>
        <taxon>Pseudomonadati</taxon>
        <taxon>Bacteroidota</taxon>
        <taxon>Chitinophagia</taxon>
        <taxon>Chitinophagales</taxon>
        <taxon>Chitinophagaceae</taxon>
        <taxon>Niastella</taxon>
    </lineage>
</organism>
<evidence type="ECO:0000313" key="6">
    <source>
        <dbReference type="Proteomes" id="UP000192610"/>
    </source>
</evidence>
<dbReference type="RefSeq" id="WP_081201564.1">
    <property type="nucleotide sequence ID" value="NZ_FOCZ01000002.1"/>
</dbReference>
<dbReference type="AlphaFoldDB" id="A0A1V9EML5"/>
<dbReference type="InterPro" id="IPR052700">
    <property type="entry name" value="Carb_kinase_PfkB-like"/>
</dbReference>
<dbReference type="Gene3D" id="3.40.1190.20">
    <property type="match status" value="1"/>
</dbReference>
<reference evidence="6" key="1">
    <citation type="submission" date="2016-04" db="EMBL/GenBank/DDBJ databases">
        <authorList>
            <person name="Chen L."/>
            <person name="Zhuang W."/>
            <person name="Wang G."/>
        </authorList>
    </citation>
    <scope>NUCLEOTIDE SEQUENCE [LARGE SCALE GENOMIC DNA]</scope>
    <source>
        <strain evidence="6">17621</strain>
    </source>
</reference>
<dbReference type="Pfam" id="PF00294">
    <property type="entry name" value="PfkB"/>
    <property type="match status" value="1"/>
</dbReference>
<dbReference type="PANTHER" id="PTHR43320">
    <property type="entry name" value="SUGAR KINASE"/>
    <property type="match status" value="1"/>
</dbReference>
<dbReference type="InterPro" id="IPR011611">
    <property type="entry name" value="PfkB_dom"/>
</dbReference>
<dbReference type="EMBL" id="LVXG01000023">
    <property type="protein sequence ID" value="OQP47403.1"/>
    <property type="molecule type" value="Genomic_DNA"/>
</dbReference>